<protein>
    <submittedName>
        <fullName evidence="6">Transcriptional regulator GcvA</fullName>
    </submittedName>
</protein>
<dbReference type="Pfam" id="PF00126">
    <property type="entry name" value="HTH_1"/>
    <property type="match status" value="1"/>
</dbReference>
<dbReference type="Proteomes" id="UP000477849">
    <property type="component" value="Unassembled WGS sequence"/>
</dbReference>
<dbReference type="Pfam" id="PF03466">
    <property type="entry name" value="LysR_substrate"/>
    <property type="match status" value="1"/>
</dbReference>
<dbReference type="FunFam" id="1.10.10.10:FF:000038">
    <property type="entry name" value="Glycine cleavage system transcriptional activator"/>
    <property type="match status" value="1"/>
</dbReference>
<gene>
    <name evidence="6" type="primary">gcvA</name>
    <name evidence="6" type="ORF">G6N76_14140</name>
</gene>
<dbReference type="Gene3D" id="3.40.190.10">
    <property type="entry name" value="Periplasmic binding protein-like II"/>
    <property type="match status" value="2"/>
</dbReference>
<dbReference type="AlphaFoldDB" id="A0A6M1SDF9"/>
<sequence>MNETLPSLSGLRAFEAAARHLSMTLAAEELHVTPGAVSLQVRELETTLGLALFERHPRRLSLTEAGADYFSTLRIAFRLMREATGAIRRKLQPDVVTLSCTTGFAIQWLMPRLEEFQTAFPDIDLRIGTTGRLVDFQKDGVDLAVRHGLGAYPGLASERLIADDLIAVCSPTLAATLGPETAPSRLKPQMLIHDVDRNDWRLWLEAAGATDIDWRKGPVIAPDSNGALEAARAGLGFALLRRGFVEHDLKQGRLVSPFSTAIRSRFAYYLVYPSLALERSAVAAVRQWLVEESSKSEDLAGTGSPHAIAVT</sequence>
<dbReference type="SUPFAM" id="SSF53850">
    <property type="entry name" value="Periplasmic binding protein-like II"/>
    <property type="match status" value="1"/>
</dbReference>
<keyword evidence="4" id="KW-0804">Transcription</keyword>
<evidence type="ECO:0000313" key="6">
    <source>
        <dbReference type="EMBL" id="NGO64806.1"/>
    </source>
</evidence>
<dbReference type="NCBIfam" id="NF008352">
    <property type="entry name" value="PRK11139.1"/>
    <property type="match status" value="1"/>
</dbReference>
<dbReference type="SUPFAM" id="SSF46785">
    <property type="entry name" value="Winged helix' DNA-binding domain"/>
    <property type="match status" value="1"/>
</dbReference>
<dbReference type="Gene3D" id="1.10.10.10">
    <property type="entry name" value="Winged helix-like DNA-binding domain superfamily/Winged helix DNA-binding domain"/>
    <property type="match status" value="1"/>
</dbReference>
<dbReference type="GO" id="GO:0043565">
    <property type="term" value="F:sequence-specific DNA binding"/>
    <property type="evidence" value="ECO:0007669"/>
    <property type="project" value="TreeGrafter"/>
</dbReference>
<dbReference type="InterPro" id="IPR036390">
    <property type="entry name" value="WH_DNA-bd_sf"/>
</dbReference>
<dbReference type="InterPro" id="IPR000847">
    <property type="entry name" value="LysR_HTH_N"/>
</dbReference>
<evidence type="ECO:0000256" key="3">
    <source>
        <dbReference type="ARBA" id="ARBA00023125"/>
    </source>
</evidence>
<comment type="similarity">
    <text evidence="1">Belongs to the LysR transcriptional regulatory family.</text>
</comment>
<name>A0A6M1SDF9_9HYPH</name>
<dbReference type="EMBL" id="JAAKZH010000004">
    <property type="protein sequence ID" value="NGO64806.1"/>
    <property type="molecule type" value="Genomic_DNA"/>
</dbReference>
<organism evidence="6 7">
    <name type="scientific">Rhizobium daejeonense</name>
    <dbReference type="NCBI Taxonomy" id="240521"/>
    <lineage>
        <taxon>Bacteria</taxon>
        <taxon>Pseudomonadati</taxon>
        <taxon>Pseudomonadota</taxon>
        <taxon>Alphaproteobacteria</taxon>
        <taxon>Hyphomicrobiales</taxon>
        <taxon>Rhizobiaceae</taxon>
        <taxon>Rhizobium/Agrobacterium group</taxon>
        <taxon>Rhizobium</taxon>
    </lineage>
</organism>
<keyword evidence="3" id="KW-0238">DNA-binding</keyword>
<dbReference type="PANTHER" id="PTHR30537">
    <property type="entry name" value="HTH-TYPE TRANSCRIPTIONAL REGULATOR"/>
    <property type="match status" value="1"/>
</dbReference>
<keyword evidence="7" id="KW-1185">Reference proteome</keyword>
<evidence type="ECO:0000313" key="7">
    <source>
        <dbReference type="Proteomes" id="UP000477849"/>
    </source>
</evidence>
<dbReference type="PROSITE" id="PS50931">
    <property type="entry name" value="HTH_LYSR"/>
    <property type="match status" value="1"/>
</dbReference>
<reference evidence="6 7" key="1">
    <citation type="submission" date="2020-02" db="EMBL/GenBank/DDBJ databases">
        <title>Genome sequence of the type strain CCBAU10050 of Rhizobium daejeonense.</title>
        <authorList>
            <person name="Gao J."/>
            <person name="Sun J."/>
        </authorList>
    </citation>
    <scope>NUCLEOTIDE SEQUENCE [LARGE SCALE GENOMIC DNA]</scope>
    <source>
        <strain evidence="6 7">CCBAU10050</strain>
    </source>
</reference>
<dbReference type="InterPro" id="IPR005119">
    <property type="entry name" value="LysR_subst-bd"/>
</dbReference>
<evidence type="ECO:0000256" key="1">
    <source>
        <dbReference type="ARBA" id="ARBA00009437"/>
    </source>
</evidence>
<keyword evidence="2" id="KW-0805">Transcription regulation</keyword>
<evidence type="ECO:0000256" key="2">
    <source>
        <dbReference type="ARBA" id="ARBA00023015"/>
    </source>
</evidence>
<feature type="domain" description="HTH lysR-type" evidence="5">
    <location>
        <begin position="6"/>
        <end position="63"/>
    </location>
</feature>
<dbReference type="GO" id="GO:0006351">
    <property type="term" value="P:DNA-templated transcription"/>
    <property type="evidence" value="ECO:0007669"/>
    <property type="project" value="TreeGrafter"/>
</dbReference>
<proteinExistence type="inferred from homology"/>
<dbReference type="PRINTS" id="PR00039">
    <property type="entry name" value="HTHLYSR"/>
</dbReference>
<evidence type="ECO:0000259" key="5">
    <source>
        <dbReference type="PROSITE" id="PS50931"/>
    </source>
</evidence>
<dbReference type="CDD" id="cd08432">
    <property type="entry name" value="PBP2_GcdR_TrpI_HvrB_AmpR_like"/>
    <property type="match status" value="1"/>
</dbReference>
<dbReference type="InterPro" id="IPR058163">
    <property type="entry name" value="LysR-type_TF_proteobact-type"/>
</dbReference>
<dbReference type="PANTHER" id="PTHR30537:SF74">
    <property type="entry name" value="HTH-TYPE TRANSCRIPTIONAL REGULATOR TRPI"/>
    <property type="match status" value="1"/>
</dbReference>
<comment type="caution">
    <text evidence="6">The sequence shown here is derived from an EMBL/GenBank/DDBJ whole genome shotgun (WGS) entry which is preliminary data.</text>
</comment>
<dbReference type="InterPro" id="IPR036388">
    <property type="entry name" value="WH-like_DNA-bd_sf"/>
</dbReference>
<accession>A0A6M1SDF9</accession>
<dbReference type="GO" id="GO:0003700">
    <property type="term" value="F:DNA-binding transcription factor activity"/>
    <property type="evidence" value="ECO:0007669"/>
    <property type="project" value="InterPro"/>
</dbReference>
<dbReference type="RefSeq" id="WP_163903055.1">
    <property type="nucleotide sequence ID" value="NZ_CP048427.1"/>
</dbReference>
<evidence type="ECO:0000256" key="4">
    <source>
        <dbReference type="ARBA" id="ARBA00023163"/>
    </source>
</evidence>